<comment type="similarity">
    <text evidence="1">Belongs to the short-chain dehydrogenases/reductases (SDR) family.</text>
</comment>
<dbReference type="Gene3D" id="3.40.50.720">
    <property type="entry name" value="NAD(P)-binding Rossmann-like Domain"/>
    <property type="match status" value="1"/>
</dbReference>
<dbReference type="InterPro" id="IPR002347">
    <property type="entry name" value="SDR_fam"/>
</dbReference>
<evidence type="ECO:0000313" key="2">
    <source>
        <dbReference type="EMBL" id="KAF2243809.1"/>
    </source>
</evidence>
<dbReference type="RefSeq" id="XP_033678813.1">
    <property type="nucleotide sequence ID" value="XM_033834482.1"/>
</dbReference>
<proteinExistence type="inferred from homology"/>
<dbReference type="OrthoDB" id="191139at2759"/>
<sequence length="247" mass="25860">MAPTEKTIILITGANSGIGFELAAQLLSNASNHVLLGSRSVEKGEAAVKELQSRNLPGTVELIQLDVASEDSIFAAAKEVESKHSRLDALVNNAAVAGSSGSFAQRLNECFRTNATGPAVMVEAFAPLLEKSASTPRIVNVTSGGGSIAMRLDPNGPGKNIKNVQYRASKSALNMVMACQAVEYGPRGWKVFAFCPGYTASNLSASNKVELGAQPTSEGAAPIVDILDGKRDGEHGGYLHAKGQYAW</sequence>
<accession>A0A6A6I0Y6</accession>
<dbReference type="Pfam" id="PF00106">
    <property type="entry name" value="adh_short"/>
    <property type="match status" value="1"/>
</dbReference>
<organism evidence="2 3">
    <name type="scientific">Trematosphaeria pertusa</name>
    <dbReference type="NCBI Taxonomy" id="390896"/>
    <lineage>
        <taxon>Eukaryota</taxon>
        <taxon>Fungi</taxon>
        <taxon>Dikarya</taxon>
        <taxon>Ascomycota</taxon>
        <taxon>Pezizomycotina</taxon>
        <taxon>Dothideomycetes</taxon>
        <taxon>Pleosporomycetidae</taxon>
        <taxon>Pleosporales</taxon>
        <taxon>Massarineae</taxon>
        <taxon>Trematosphaeriaceae</taxon>
        <taxon>Trematosphaeria</taxon>
    </lineage>
</organism>
<dbReference type="EMBL" id="ML987204">
    <property type="protein sequence ID" value="KAF2243809.1"/>
    <property type="molecule type" value="Genomic_DNA"/>
</dbReference>
<dbReference type="InterPro" id="IPR051468">
    <property type="entry name" value="Fungal_SecMetab_SDRs"/>
</dbReference>
<evidence type="ECO:0000313" key="3">
    <source>
        <dbReference type="Proteomes" id="UP000800094"/>
    </source>
</evidence>
<dbReference type="GO" id="GO:0019748">
    <property type="term" value="P:secondary metabolic process"/>
    <property type="evidence" value="ECO:0007669"/>
    <property type="project" value="TreeGrafter"/>
</dbReference>
<dbReference type="SUPFAM" id="SSF51735">
    <property type="entry name" value="NAD(P)-binding Rossmann-fold domains"/>
    <property type="match status" value="1"/>
</dbReference>
<dbReference type="Proteomes" id="UP000800094">
    <property type="component" value="Unassembled WGS sequence"/>
</dbReference>
<dbReference type="PRINTS" id="PR00081">
    <property type="entry name" value="GDHRDH"/>
</dbReference>
<dbReference type="PANTHER" id="PTHR43544">
    <property type="entry name" value="SHORT-CHAIN DEHYDROGENASE/REDUCTASE"/>
    <property type="match status" value="1"/>
</dbReference>
<evidence type="ECO:0000256" key="1">
    <source>
        <dbReference type="ARBA" id="ARBA00006484"/>
    </source>
</evidence>
<dbReference type="InterPro" id="IPR036291">
    <property type="entry name" value="NAD(P)-bd_dom_sf"/>
</dbReference>
<dbReference type="GO" id="GO:0016491">
    <property type="term" value="F:oxidoreductase activity"/>
    <property type="evidence" value="ECO:0007669"/>
    <property type="project" value="TreeGrafter"/>
</dbReference>
<keyword evidence="3" id="KW-1185">Reference proteome</keyword>
<dbReference type="GeneID" id="54587812"/>
<protein>
    <submittedName>
        <fullName evidence="2">NAD(P)-binding protein</fullName>
    </submittedName>
</protein>
<dbReference type="GO" id="GO:0005737">
    <property type="term" value="C:cytoplasm"/>
    <property type="evidence" value="ECO:0007669"/>
    <property type="project" value="TreeGrafter"/>
</dbReference>
<name>A0A6A6I0Y6_9PLEO</name>
<reference evidence="2" key="1">
    <citation type="journal article" date="2020" name="Stud. Mycol.">
        <title>101 Dothideomycetes genomes: a test case for predicting lifestyles and emergence of pathogens.</title>
        <authorList>
            <person name="Haridas S."/>
            <person name="Albert R."/>
            <person name="Binder M."/>
            <person name="Bloem J."/>
            <person name="Labutti K."/>
            <person name="Salamov A."/>
            <person name="Andreopoulos B."/>
            <person name="Baker S."/>
            <person name="Barry K."/>
            <person name="Bills G."/>
            <person name="Bluhm B."/>
            <person name="Cannon C."/>
            <person name="Castanera R."/>
            <person name="Culley D."/>
            <person name="Daum C."/>
            <person name="Ezra D."/>
            <person name="Gonzalez J."/>
            <person name="Henrissat B."/>
            <person name="Kuo A."/>
            <person name="Liang C."/>
            <person name="Lipzen A."/>
            <person name="Lutzoni F."/>
            <person name="Magnuson J."/>
            <person name="Mondo S."/>
            <person name="Nolan M."/>
            <person name="Ohm R."/>
            <person name="Pangilinan J."/>
            <person name="Park H.-J."/>
            <person name="Ramirez L."/>
            <person name="Alfaro M."/>
            <person name="Sun H."/>
            <person name="Tritt A."/>
            <person name="Yoshinaga Y."/>
            <person name="Zwiers L.-H."/>
            <person name="Turgeon B."/>
            <person name="Goodwin S."/>
            <person name="Spatafora J."/>
            <person name="Crous P."/>
            <person name="Grigoriev I."/>
        </authorList>
    </citation>
    <scope>NUCLEOTIDE SEQUENCE</scope>
    <source>
        <strain evidence="2">CBS 122368</strain>
    </source>
</reference>
<dbReference type="AlphaFoldDB" id="A0A6A6I0Y6"/>
<gene>
    <name evidence="2" type="ORF">BU26DRAFT_580944</name>
</gene>
<dbReference type="PANTHER" id="PTHR43544:SF32">
    <property type="entry name" value="CHAIN DEHYDROGENASE, PUTATIVE (AFU_ORTHOLOGUE AFUA_5G01530)-RELATED"/>
    <property type="match status" value="1"/>
</dbReference>